<dbReference type="HOGENOM" id="CLU_058050_1_0_5"/>
<organism evidence="3 4">
    <name type="scientific">Acidiphilium cryptum (strain JF-5)</name>
    <dbReference type="NCBI Taxonomy" id="349163"/>
    <lineage>
        <taxon>Bacteria</taxon>
        <taxon>Pseudomonadati</taxon>
        <taxon>Pseudomonadota</taxon>
        <taxon>Alphaproteobacteria</taxon>
        <taxon>Acetobacterales</taxon>
        <taxon>Acidocellaceae</taxon>
        <taxon>Acidiphilium</taxon>
    </lineage>
</organism>
<accession>A5FXK4</accession>
<keyword evidence="4" id="KW-1185">Reference proteome</keyword>
<dbReference type="Gene3D" id="3.30.390.50">
    <property type="entry name" value="CO dehydrogenase flavoprotein, C-terminal domain"/>
    <property type="match status" value="1"/>
</dbReference>
<dbReference type="GO" id="GO:0071949">
    <property type="term" value="F:FAD binding"/>
    <property type="evidence" value="ECO:0007669"/>
    <property type="project" value="InterPro"/>
</dbReference>
<dbReference type="STRING" id="349163.Acry_1124"/>
<dbReference type="InterPro" id="IPR005107">
    <property type="entry name" value="CO_DH_flav_C"/>
</dbReference>
<protein>
    <submittedName>
        <fullName evidence="3">Molybdopterin dehydrogenase, FAD-binding protein</fullName>
    </submittedName>
</protein>
<dbReference type="PANTHER" id="PTHR42659:SF9">
    <property type="entry name" value="XANTHINE DEHYDROGENASE FAD-BINDING SUBUNIT XDHB-RELATED"/>
    <property type="match status" value="1"/>
</dbReference>
<evidence type="ECO:0000259" key="2">
    <source>
        <dbReference type="PROSITE" id="PS51387"/>
    </source>
</evidence>
<dbReference type="RefSeq" id="WP_011942008.1">
    <property type="nucleotide sequence ID" value="NC_009484.1"/>
</dbReference>
<dbReference type="SMART" id="SM01092">
    <property type="entry name" value="CO_deh_flav_C"/>
    <property type="match status" value="1"/>
</dbReference>
<feature type="domain" description="FAD-binding PCMH-type" evidence="2">
    <location>
        <begin position="7"/>
        <end position="233"/>
    </location>
</feature>
<dbReference type="InterPro" id="IPR016166">
    <property type="entry name" value="FAD-bd_PCMH"/>
</dbReference>
<feature type="chain" id="PRO_5002681828" evidence="1">
    <location>
        <begin position="25"/>
        <end position="338"/>
    </location>
</feature>
<dbReference type="Gene3D" id="3.30.465.10">
    <property type="match status" value="1"/>
</dbReference>
<gene>
    <name evidence="3" type="ordered locus">Acry_1124</name>
</gene>
<dbReference type="KEGG" id="acr:Acry_1124"/>
<reference evidence="3 4" key="1">
    <citation type="submission" date="2007-05" db="EMBL/GenBank/DDBJ databases">
        <title>Complete sequence of chromosome of Acidiphilium cryptum JF-5.</title>
        <authorList>
            <consortium name="US DOE Joint Genome Institute"/>
            <person name="Copeland A."/>
            <person name="Lucas S."/>
            <person name="Lapidus A."/>
            <person name="Barry K."/>
            <person name="Detter J.C."/>
            <person name="Glavina del Rio T."/>
            <person name="Hammon N."/>
            <person name="Israni S."/>
            <person name="Dalin E."/>
            <person name="Tice H."/>
            <person name="Pitluck S."/>
            <person name="Sims D."/>
            <person name="Brettin T."/>
            <person name="Bruce D."/>
            <person name="Han C."/>
            <person name="Schmutz J."/>
            <person name="Larimer F."/>
            <person name="Land M."/>
            <person name="Hauser L."/>
            <person name="Kyrpides N."/>
            <person name="Kim E."/>
            <person name="Magnuson T."/>
            <person name="Richardson P."/>
        </authorList>
    </citation>
    <scope>NUCLEOTIDE SEQUENCE [LARGE SCALE GENOMIC DNA]</scope>
    <source>
        <strain evidence="3 4">JF-5</strain>
    </source>
</reference>
<dbReference type="InterPro" id="IPR036318">
    <property type="entry name" value="FAD-bd_PCMH-like_sf"/>
</dbReference>
<dbReference type="InterPro" id="IPR036683">
    <property type="entry name" value="CO_DH_flav_C_dom_sf"/>
</dbReference>
<dbReference type="SUPFAM" id="SSF56176">
    <property type="entry name" value="FAD-binding/transporter-associated domain-like"/>
    <property type="match status" value="1"/>
</dbReference>
<dbReference type="eggNOG" id="COG1319">
    <property type="taxonomic scope" value="Bacteria"/>
</dbReference>
<sequence>MKPFATLRAPTIAAAAASASTTMAEAMTRAGPANGVALLRAGGIDVLDLLKEDLVAPAMLVSVIDIPGLDAIREDADGLHIGAAATLAAIAAHPLVRERYPALASAVGHSASPQIRNVATLGGNLLQRPRCWYFRSAAYRCLRKGGGHCFALNGENQYHAIFDNHPCAIVHPSTAATVLVALGAFVDLADAHGTSRRVRLENFLVGPAIDLQRENDLQPHEILTAIVLPTPPSGARMAHLRQGERDSMDWPLADVAVLIEMDSGRTCTRAAIILGAAAPVPHRARAAEAALRGRVIDDDAAREAARAALDGATPLAKNVYKLKLFETLIRRAILTAVA</sequence>
<dbReference type="InterPro" id="IPR002346">
    <property type="entry name" value="Mopterin_DH_FAD-bd"/>
</dbReference>
<keyword evidence="1" id="KW-0732">Signal</keyword>
<feature type="signal peptide" evidence="1">
    <location>
        <begin position="1"/>
        <end position="24"/>
    </location>
</feature>
<dbReference type="Pfam" id="PF00941">
    <property type="entry name" value="FAD_binding_5"/>
    <property type="match status" value="1"/>
</dbReference>
<evidence type="ECO:0000313" key="3">
    <source>
        <dbReference type="EMBL" id="ABQ30336.1"/>
    </source>
</evidence>
<evidence type="ECO:0000256" key="1">
    <source>
        <dbReference type="SAM" id="SignalP"/>
    </source>
</evidence>
<name>A5FXK4_ACICJ</name>
<dbReference type="InterPro" id="IPR016169">
    <property type="entry name" value="FAD-bd_PCMH_sub2"/>
</dbReference>
<dbReference type="SUPFAM" id="SSF55447">
    <property type="entry name" value="CO dehydrogenase flavoprotein C-terminal domain-like"/>
    <property type="match status" value="1"/>
</dbReference>
<dbReference type="GO" id="GO:0016491">
    <property type="term" value="F:oxidoreductase activity"/>
    <property type="evidence" value="ECO:0007669"/>
    <property type="project" value="InterPro"/>
</dbReference>
<evidence type="ECO:0000313" key="4">
    <source>
        <dbReference type="Proteomes" id="UP000000245"/>
    </source>
</evidence>
<dbReference type="PROSITE" id="PS51387">
    <property type="entry name" value="FAD_PCMH"/>
    <property type="match status" value="1"/>
</dbReference>
<dbReference type="Pfam" id="PF03450">
    <property type="entry name" value="CO_deh_flav_C"/>
    <property type="match status" value="1"/>
</dbReference>
<dbReference type="InterPro" id="IPR051312">
    <property type="entry name" value="Diverse_Substr_Oxidored"/>
</dbReference>
<dbReference type="AlphaFoldDB" id="A5FXK4"/>
<dbReference type="Proteomes" id="UP000000245">
    <property type="component" value="Chromosome"/>
</dbReference>
<dbReference type="PANTHER" id="PTHR42659">
    <property type="entry name" value="XANTHINE DEHYDROGENASE SUBUNIT C-RELATED"/>
    <property type="match status" value="1"/>
</dbReference>
<proteinExistence type="predicted"/>
<dbReference type="EMBL" id="CP000697">
    <property type="protein sequence ID" value="ABQ30336.1"/>
    <property type="molecule type" value="Genomic_DNA"/>
</dbReference>